<sequence>MSDISELEAIVNELSVEKLKNYVINYAETNEIFKREFLYYFAGKSDDQLRIDFYREKIQIIFYKYAHRGFIDYKSAGNYADEINDMLTIPADRLCNRGIYYEAFSMLAANVLELQKGFESVEYEVELSDIFTDCIDTLQNLLSKKIPLDLLQKIYEWLEKEAENPIYADYVYEDADRLKELKLKAQGMLEAKED</sequence>
<evidence type="ECO:0000313" key="2">
    <source>
        <dbReference type="Proteomes" id="UP000576082"/>
    </source>
</evidence>
<keyword evidence="2" id="KW-1185">Reference proteome</keyword>
<dbReference type="RefSeq" id="WP_169661123.1">
    <property type="nucleotide sequence ID" value="NZ_JABANE010000268.1"/>
</dbReference>
<proteinExistence type="predicted"/>
<gene>
    <name evidence="1" type="ORF">HHU12_33760</name>
</gene>
<dbReference type="EMBL" id="JABANE010000268">
    <property type="protein sequence ID" value="NME72971.1"/>
    <property type="molecule type" value="Genomic_DNA"/>
</dbReference>
<accession>A0A7X9XDJ8</accession>
<name>A0A7X9XDJ8_9BACT</name>
<dbReference type="Proteomes" id="UP000576082">
    <property type="component" value="Unassembled WGS sequence"/>
</dbReference>
<comment type="caution">
    <text evidence="1">The sequence shown here is derived from an EMBL/GenBank/DDBJ whole genome shotgun (WGS) entry which is preliminary data.</text>
</comment>
<dbReference type="AlphaFoldDB" id="A0A7X9XDJ8"/>
<reference evidence="1 2" key="1">
    <citation type="submission" date="2020-04" db="EMBL/GenBank/DDBJ databases">
        <title>Flammeovirga sp. SR4, a novel species isolated from seawater.</title>
        <authorList>
            <person name="Wang X."/>
        </authorList>
    </citation>
    <scope>NUCLEOTIDE SEQUENCE [LARGE SCALE GENOMIC DNA]</scope>
    <source>
        <strain evidence="1 2">ATCC 23126</strain>
    </source>
</reference>
<organism evidence="1 2">
    <name type="scientific">Flammeovirga aprica JL-4</name>
    <dbReference type="NCBI Taxonomy" id="694437"/>
    <lineage>
        <taxon>Bacteria</taxon>
        <taxon>Pseudomonadati</taxon>
        <taxon>Bacteroidota</taxon>
        <taxon>Cytophagia</taxon>
        <taxon>Cytophagales</taxon>
        <taxon>Flammeovirgaceae</taxon>
        <taxon>Flammeovirga</taxon>
    </lineage>
</organism>
<protein>
    <submittedName>
        <fullName evidence="1">Uncharacterized protein</fullName>
    </submittedName>
</protein>
<evidence type="ECO:0000313" key="1">
    <source>
        <dbReference type="EMBL" id="NME72971.1"/>
    </source>
</evidence>